<feature type="domain" description="J" evidence="4">
    <location>
        <begin position="1403"/>
        <end position="1467"/>
    </location>
</feature>
<keyword evidence="6" id="KW-1185">Reference proteome</keyword>
<feature type="compositionally biased region" description="Low complexity" evidence="3">
    <location>
        <begin position="12"/>
        <end position="23"/>
    </location>
</feature>
<dbReference type="PANTHER" id="PTHR23172">
    <property type="entry name" value="AUXILIN/CYCLIN G-ASSOCIATED KINASE-RELATED"/>
    <property type="match status" value="1"/>
</dbReference>
<feature type="region of interest" description="Disordered" evidence="3">
    <location>
        <begin position="1"/>
        <end position="25"/>
    </location>
</feature>
<evidence type="ECO:0000256" key="3">
    <source>
        <dbReference type="SAM" id="MobiDB-lite"/>
    </source>
</evidence>
<keyword evidence="1 2" id="KW-0175">Coiled coil</keyword>
<feature type="region of interest" description="Disordered" evidence="3">
    <location>
        <begin position="293"/>
        <end position="312"/>
    </location>
</feature>
<dbReference type="Proteomes" id="UP001428341">
    <property type="component" value="Unassembled WGS sequence"/>
</dbReference>
<dbReference type="GO" id="GO:0031982">
    <property type="term" value="C:vesicle"/>
    <property type="evidence" value="ECO:0007669"/>
    <property type="project" value="TreeGrafter"/>
</dbReference>
<dbReference type="GO" id="GO:0005737">
    <property type="term" value="C:cytoplasm"/>
    <property type="evidence" value="ECO:0007669"/>
    <property type="project" value="TreeGrafter"/>
</dbReference>
<dbReference type="EMBL" id="JBCGBO010000001">
    <property type="protein sequence ID" value="KAK9228097.1"/>
    <property type="molecule type" value="Genomic_DNA"/>
</dbReference>
<feature type="region of interest" description="Disordered" evidence="3">
    <location>
        <begin position="123"/>
        <end position="160"/>
    </location>
</feature>
<feature type="compositionally biased region" description="Polar residues" evidence="3">
    <location>
        <begin position="1"/>
        <end position="11"/>
    </location>
</feature>
<comment type="caution">
    <text evidence="5">The sequence shown here is derived from an EMBL/GenBank/DDBJ whole genome shotgun (WGS) entry which is preliminary data.</text>
</comment>
<feature type="compositionally biased region" description="Polar residues" evidence="3">
    <location>
        <begin position="990"/>
        <end position="1012"/>
    </location>
</feature>
<feature type="region of interest" description="Disordered" evidence="3">
    <location>
        <begin position="1069"/>
        <end position="1101"/>
    </location>
</feature>
<dbReference type="GO" id="GO:0072583">
    <property type="term" value="P:clathrin-dependent endocytosis"/>
    <property type="evidence" value="ECO:0007669"/>
    <property type="project" value="TreeGrafter"/>
</dbReference>
<evidence type="ECO:0000256" key="1">
    <source>
        <dbReference type="ARBA" id="ARBA00023054"/>
    </source>
</evidence>
<dbReference type="InterPro" id="IPR001623">
    <property type="entry name" value="DnaJ_domain"/>
</dbReference>
<feature type="coiled-coil region" evidence="2">
    <location>
        <begin position="1108"/>
        <end position="1224"/>
    </location>
</feature>
<gene>
    <name evidence="5" type="ORF">WN944_021045</name>
</gene>
<feature type="region of interest" description="Disordered" evidence="3">
    <location>
        <begin position="554"/>
        <end position="574"/>
    </location>
</feature>
<dbReference type="InterPro" id="IPR036869">
    <property type="entry name" value="J_dom_sf"/>
</dbReference>
<organism evidence="5 6">
    <name type="scientific">Citrus x changshan-huyou</name>
    <dbReference type="NCBI Taxonomy" id="2935761"/>
    <lineage>
        <taxon>Eukaryota</taxon>
        <taxon>Viridiplantae</taxon>
        <taxon>Streptophyta</taxon>
        <taxon>Embryophyta</taxon>
        <taxon>Tracheophyta</taxon>
        <taxon>Spermatophyta</taxon>
        <taxon>Magnoliopsida</taxon>
        <taxon>eudicotyledons</taxon>
        <taxon>Gunneridae</taxon>
        <taxon>Pentapetalae</taxon>
        <taxon>rosids</taxon>
        <taxon>malvids</taxon>
        <taxon>Sapindales</taxon>
        <taxon>Rutaceae</taxon>
        <taxon>Aurantioideae</taxon>
        <taxon>Citrus</taxon>
    </lineage>
</organism>
<feature type="compositionally biased region" description="Polar residues" evidence="3">
    <location>
        <begin position="1069"/>
        <end position="1088"/>
    </location>
</feature>
<reference evidence="5 6" key="1">
    <citation type="submission" date="2024-05" db="EMBL/GenBank/DDBJ databases">
        <title>Haplotype-resolved chromosome-level genome assembly of Huyou (Citrus changshanensis).</title>
        <authorList>
            <person name="Miao C."/>
            <person name="Chen W."/>
            <person name="Wu Y."/>
            <person name="Wang L."/>
            <person name="Zhao S."/>
            <person name="Grierson D."/>
            <person name="Xu C."/>
            <person name="Chen K."/>
        </authorList>
    </citation>
    <scope>NUCLEOTIDE SEQUENCE [LARGE SCALE GENOMIC DNA]</scope>
    <source>
        <strain evidence="5">01-14</strain>
        <tissue evidence="5">Leaf</tissue>
    </source>
</reference>
<dbReference type="PROSITE" id="PS50076">
    <property type="entry name" value="DNAJ_2"/>
    <property type="match status" value="1"/>
</dbReference>
<dbReference type="GO" id="GO:0072318">
    <property type="term" value="P:clathrin coat disassembly"/>
    <property type="evidence" value="ECO:0007669"/>
    <property type="project" value="TreeGrafter"/>
</dbReference>
<name>A0AAP0MYV4_9ROSI</name>
<dbReference type="Gene3D" id="1.10.287.110">
    <property type="entry name" value="DnaJ domain"/>
    <property type="match status" value="1"/>
</dbReference>
<feature type="coiled-coil region" evidence="2">
    <location>
        <begin position="665"/>
        <end position="761"/>
    </location>
</feature>
<feature type="compositionally biased region" description="Pro residues" evidence="3">
    <location>
        <begin position="296"/>
        <end position="306"/>
    </location>
</feature>
<feature type="region of interest" description="Disordered" evidence="3">
    <location>
        <begin position="990"/>
        <end position="1013"/>
    </location>
</feature>
<dbReference type="CDD" id="cd06257">
    <property type="entry name" value="DnaJ"/>
    <property type="match status" value="1"/>
</dbReference>
<evidence type="ECO:0000313" key="5">
    <source>
        <dbReference type="EMBL" id="KAK9228097.1"/>
    </source>
</evidence>
<dbReference type="FunFam" id="1.10.287.110:FF:000009">
    <property type="entry name" value="Auxilin-related protein 1"/>
    <property type="match status" value="1"/>
</dbReference>
<protein>
    <recommendedName>
        <fullName evidence="4">J domain-containing protein</fullName>
    </recommendedName>
</protein>
<proteinExistence type="predicted"/>
<evidence type="ECO:0000259" key="4">
    <source>
        <dbReference type="PROSITE" id="PS50076"/>
    </source>
</evidence>
<evidence type="ECO:0000256" key="2">
    <source>
        <dbReference type="SAM" id="Coils"/>
    </source>
</evidence>
<feature type="compositionally biased region" description="Acidic residues" evidence="3">
    <location>
        <begin position="129"/>
        <end position="148"/>
    </location>
</feature>
<sequence>MENLSHSRPPNKSSTSTSFSKKSCNGTTFMTRTTYDDVFGGPPKFAAPTLAPRPEDYTEIFGGFHAPRASSIPVLDLPVVDNDDVFFDVQSSGFDYDEVFGGFNTLDSAVSFHDLMMDQSKGFSGGDVDSSDEDWTQAETDSLSEESDQSGKNQCLSNRDSYESIDGSREFNISYHKANQRSDDEMPNGITHVTQIHAVPGYTFLVNKATPLGKAYCENPPLEVTDDSDLHMDFGGGMMREKNLKKSLSQPFAGSSAEEAVASGLKPQKAFGRNSSLPNETFVTVSEISLRTQPSEVPPPCRPAPPLGVKMGDSGKIFETCKTTASEGINDDTSPPVYDVEVDTSSSAAASAAAMKEVMEKAEAKLKAAKELLEKKREGVQSCKHDRKDKDKEGKMFGTVEGSRSVKKDKVRGTCERQANGMTFSVREERQRDVKTTKAVPDTLRVEEFFTMDRTLAEKHGRSGKIVGAGEWKEASEFFELVKTDGSTFEQANYDEGLEMDAKVQDCRQKTEKEAMEHHRVNGRTMVTKSEDFELEENEKKLVAKEACELTESNRRSGAAKATRKHKGHEKQVKVAKEGCDQVVEEKNFIMVQHAAENEKKPTGADVPEKHENLVKDYFKESKFEGQRVMKHRGIEQPLRETNRSMGNETRFEEPCDTAANGRRLREAGEQIEDEKKVKKALDQEDKEKVLMEDSEQEDINLVEANEREESTRKVKEALEQVESEKTLKEACELGDAEKRLRKALEQEANAKETFEREETERRLQVEQDIEEIGKRLTGAHENEETGKSLGQVCEQVDNFETLYEAHGRREENEMRFREALEKEASTNFSQEARVETEKSFKDAGEAKDLKELNEAHEKHQWDEYGKKLKMAEGPQLFKKGNDMASGKACMLDDNVNLRVTRLASQQEVNTEKEEVTQGAFADEGNVEIQIGNSDSELEGEAVETTNVLDDRKFEVFGLAHGNLKQEECKLEMKDVAEPFCEDHCAQTMDESGTGTGQEKTTSGLQPDASTKNQEKNFANEWGERENNIKQTQVDVGLNQKLDQDKFMPAQLVKESAQNGRKMEVAQQSMLGRKGSIQNTAQSANASESLERREKNVSVTLTSKDKDAERVKRQRELEIERLRRIEEEREREREREKDRMAVDIATLEARERAFAEARERAERAAVERATAEVRQRALAEARERLEKACAEAKEKSLAEKTSMEARLRAERAAVERATAEARERAAEKAMAERGAFDARERVDRIFSEKFSASSRNSAVRPSSSSSDLQDQKCQSASSFSSSRYPYSSGYVVILKHVSFLPEASINAERSDGIEGESAQRCKARLERHRRTAERAAKALAEKNMRDLLAQREQAERNRLAETLDADVKRWSSGKEGNLRALLSTLQYVCVTFPIPINILGPDSGWHPIPLTEVITSAAVKKAYRKATLCVHPDKLQQRGASIQQKYICEKVFDLLKEAWNKFNSEER</sequence>
<feature type="coiled-coil region" evidence="2">
    <location>
        <begin position="352"/>
        <end position="379"/>
    </location>
</feature>
<dbReference type="SUPFAM" id="SSF46565">
    <property type="entry name" value="Chaperone J-domain"/>
    <property type="match status" value="1"/>
</dbReference>
<dbReference type="PANTHER" id="PTHR23172:SF87">
    <property type="entry name" value="CHAPERONE DNAJ-DOMAIN SUPERFAMILY PROTEIN"/>
    <property type="match status" value="1"/>
</dbReference>
<accession>A0AAP0MYV4</accession>
<feature type="compositionally biased region" description="Polar residues" evidence="3">
    <location>
        <begin position="150"/>
        <end position="159"/>
    </location>
</feature>
<evidence type="ECO:0000313" key="6">
    <source>
        <dbReference type="Proteomes" id="UP001428341"/>
    </source>
</evidence>
<feature type="coiled-coil region" evidence="2">
    <location>
        <begin position="1318"/>
        <end position="1357"/>
    </location>
</feature>
<dbReference type="GO" id="GO:0030276">
    <property type="term" value="F:clathrin binding"/>
    <property type="evidence" value="ECO:0007669"/>
    <property type="project" value="TreeGrafter"/>
</dbReference>